<dbReference type="EMBL" id="HBFM01022986">
    <property type="protein sequence ID" value="CAD8780485.1"/>
    <property type="molecule type" value="Transcribed_RNA"/>
</dbReference>
<gene>
    <name evidence="3" type="ORF">PPAR00522_LOCUS14906</name>
</gene>
<protein>
    <submittedName>
        <fullName evidence="3">Uncharacterized protein</fullName>
    </submittedName>
</protein>
<dbReference type="GO" id="GO:0061630">
    <property type="term" value="F:ubiquitin protein ligase activity"/>
    <property type="evidence" value="ECO:0007669"/>
    <property type="project" value="InterPro"/>
</dbReference>
<feature type="compositionally biased region" description="Basic and acidic residues" evidence="2">
    <location>
        <begin position="1254"/>
        <end position="1264"/>
    </location>
</feature>
<feature type="compositionally biased region" description="Basic and acidic residues" evidence="2">
    <location>
        <begin position="1277"/>
        <end position="1299"/>
    </location>
</feature>
<feature type="compositionally biased region" description="Basic and acidic residues" evidence="2">
    <location>
        <begin position="1385"/>
        <end position="1410"/>
    </location>
</feature>
<feature type="compositionally biased region" description="Basic and acidic residues" evidence="2">
    <location>
        <begin position="1005"/>
        <end position="1018"/>
    </location>
</feature>
<reference evidence="3" key="1">
    <citation type="submission" date="2021-01" db="EMBL/GenBank/DDBJ databases">
        <authorList>
            <person name="Corre E."/>
            <person name="Pelletier E."/>
            <person name="Niang G."/>
            <person name="Scheremetjew M."/>
            <person name="Finn R."/>
            <person name="Kale V."/>
            <person name="Holt S."/>
            <person name="Cochrane G."/>
            <person name="Meng A."/>
            <person name="Brown T."/>
            <person name="Cohen L."/>
        </authorList>
    </citation>
    <scope>NUCLEOTIDE SEQUENCE</scope>
    <source>
        <strain evidence="3">SAG 63-3</strain>
    </source>
</reference>
<dbReference type="PANTHER" id="PTHR15439:SF0">
    <property type="entry name" value="CELL DIVISION CYCLE AND APOPTOSIS REGULATOR PROTEIN 1-RELATED"/>
    <property type="match status" value="1"/>
</dbReference>
<evidence type="ECO:0000256" key="2">
    <source>
        <dbReference type="SAM" id="MobiDB-lite"/>
    </source>
</evidence>
<feature type="region of interest" description="Disordered" evidence="2">
    <location>
        <begin position="961"/>
        <end position="1076"/>
    </location>
</feature>
<feature type="region of interest" description="Disordered" evidence="2">
    <location>
        <begin position="595"/>
        <end position="654"/>
    </location>
</feature>
<feature type="compositionally biased region" description="Basic and acidic residues" evidence="2">
    <location>
        <begin position="621"/>
        <end position="644"/>
    </location>
</feature>
<feature type="region of interest" description="Disordered" evidence="2">
    <location>
        <begin position="1321"/>
        <end position="1410"/>
    </location>
</feature>
<dbReference type="GO" id="GO:0016567">
    <property type="term" value="P:protein ubiquitination"/>
    <property type="evidence" value="ECO:0007669"/>
    <property type="project" value="InterPro"/>
</dbReference>
<feature type="compositionally biased region" description="Basic and acidic residues" evidence="2">
    <location>
        <begin position="1326"/>
        <end position="1335"/>
    </location>
</feature>
<feature type="coiled-coil region" evidence="1">
    <location>
        <begin position="855"/>
        <end position="885"/>
    </location>
</feature>
<organism evidence="3">
    <name type="scientific">Polytomella parva</name>
    <dbReference type="NCBI Taxonomy" id="51329"/>
    <lineage>
        <taxon>Eukaryota</taxon>
        <taxon>Viridiplantae</taxon>
        <taxon>Chlorophyta</taxon>
        <taxon>core chlorophytes</taxon>
        <taxon>Chlorophyceae</taxon>
        <taxon>CS clade</taxon>
        <taxon>Chlamydomonadales</taxon>
        <taxon>Chlamydomonadaceae</taxon>
        <taxon>Polytomella</taxon>
    </lineage>
</organism>
<evidence type="ECO:0000313" key="3">
    <source>
        <dbReference type="EMBL" id="CAD8780485.1"/>
    </source>
</evidence>
<feature type="compositionally biased region" description="Basic and acidic residues" evidence="2">
    <location>
        <begin position="1208"/>
        <end position="1244"/>
    </location>
</feature>
<sequence length="1515" mass="165877">MVLGTEVAVIVRSRNGRNLMVLSNGIDHRTAIEATQHLAKDLETSCKAHDATDFIHPLQSYPLVCDSCLTLGGSYLAVYRVVGQIVVIILGNAVARNAFFGLEAATQVVRILITECRTGNVTVEAVEKRYSEIFYDIHLYVTCGCLIEASDVIEVIHSPAEDKAKAAAAAATSPNVSLALTHHSPIPGSSIDHLAINSLYSHAGTHFGGASRTRLAVMLSRAVDPLQYRPATPSIGPSTPRLAQTFNERTLGAQTWQIQRLGFVSKAAMTAVAAAPGFEMPDPVGSGSWPKRRGLRAWDKVFGSGAAGGIGKVEPPMLIDKEALVAALERAMAAEMTGVEEDEDSAAAVDALLYPSTQEEQASAEKKTENHEAEDPLLPIDEVEEELSTLAAMKRPALVLLETWTASVKGRRLTNVVLHGVVSWASPLAREQVSKLKFNLLLPSKEEWLYGWGTSIQQLAEDEAAAEAAAYEAAAVAAAATVGVPYDPAIAAAAAQAVGAYPKNPYPQYQPQQPGTYGYDSLFGETTHQSGVTGQGVPPNYYEGAAAYNAYNAYSVTNGLSNGVTNNYTSNSNNTNAIVMPQNYAAMAAAFWKSQEEQKRNGENKQEHLSGHDNDDDTEEGYDHHDGGRKNHAEMGDSNSAKEGEGEEGNDEHTEALKKAIEVVRRAKELYHVNNGGARTASGFSTIPTLSYDDALTCVRTALRSAWRRTAAVRLFQLSRRQALKEIHQARATHAATAAAAAAEGAGECLSQEQMNYYEHTAKEGSHAATQMFYGADGHYYYYNEHNTPDIHSHAQASMDMSPASNASPFPPTATGITGDGFSSQLAPSLASAAAAFMEREGKTMTKKERRMAWKKAEKRRIKAEAKAKRDAEKQERKAQLLRKKNLKKIKKQKKEAKAAAASNAIVAAVRRRHADEALRRKAAEEESLRLREEEVTAQEVEMFMTKSVFVVDASVSMDTGTATAPMGCRKHPLAAEAEASEEEEDEDDEEREEDEREEEEKGEEDGKSRERESKEGESAGGGKGKADAFSTTRPKSPTLTHHPVPSTSSAATPTPASDSSALLFEAPETKRRRLEEERRAREEALVLLKYRVPYRCTPTPIQASIGVSQRPIAQRPTKMIVTVSINFAVREGSRISSLKALMNLPALLGTPCRVKPSGAEFDPTTCQLMWNHLNPTLLSLGSESDGSLSYIDQIRAKARIEAATTQKEQKGSEEDGEERKEGEAKEEEEKGQEKVEKEEDGKNNIENQGEQNEETKKIVEKEGQNQGQEGNGAVVRLEDVSTIEEKTKQPSFDKDLKKESHLDMDDFFDNLSAQLNINAVGSSENQEKEAKPAEVEAAIATAQGDHLLELSNPFTMEKSDEKANKDEEESNKEETQNQDEIEDEREKREGIDKEKEENEKKERETKEMEMLEKEKIKKEKEEEEKYLARVKERKERENKAKRERAVRTLAAVFIIDIKDDNGTLSEALTRLQGRVAVEGADGHSLSCLSLSQGVKEMNNWTSTAGWSAVVNLSL</sequence>
<dbReference type="PANTHER" id="PTHR15439">
    <property type="entry name" value="RETINOBLASTOMA-BINDING PROTEIN 6"/>
    <property type="match status" value="1"/>
</dbReference>
<feature type="compositionally biased region" description="Acidic residues" evidence="2">
    <location>
        <begin position="979"/>
        <end position="1004"/>
    </location>
</feature>
<dbReference type="GO" id="GO:0006397">
    <property type="term" value="P:mRNA processing"/>
    <property type="evidence" value="ECO:0007669"/>
    <property type="project" value="InterPro"/>
</dbReference>
<name>A0A7S0YK76_9CHLO</name>
<dbReference type="GO" id="GO:0005634">
    <property type="term" value="C:nucleus"/>
    <property type="evidence" value="ECO:0007669"/>
    <property type="project" value="TreeGrafter"/>
</dbReference>
<proteinExistence type="predicted"/>
<keyword evidence="1" id="KW-0175">Coiled coil</keyword>
<feature type="region of interest" description="Disordered" evidence="2">
    <location>
        <begin position="796"/>
        <end position="822"/>
    </location>
</feature>
<feature type="compositionally biased region" description="Acidic residues" evidence="2">
    <location>
        <begin position="1367"/>
        <end position="1384"/>
    </location>
</feature>
<feature type="compositionally biased region" description="Low complexity" evidence="2">
    <location>
        <begin position="1046"/>
        <end position="1062"/>
    </location>
</feature>
<accession>A0A7S0YK76</accession>
<dbReference type="GO" id="GO:0006511">
    <property type="term" value="P:ubiquitin-dependent protein catabolic process"/>
    <property type="evidence" value="ECO:0007669"/>
    <property type="project" value="TreeGrafter"/>
</dbReference>
<feature type="compositionally biased region" description="Polar residues" evidence="2">
    <location>
        <begin position="1030"/>
        <end position="1040"/>
    </location>
</feature>
<dbReference type="InterPro" id="IPR033489">
    <property type="entry name" value="RBBP6"/>
</dbReference>
<evidence type="ECO:0000256" key="1">
    <source>
        <dbReference type="SAM" id="Coils"/>
    </source>
</evidence>
<feature type="region of interest" description="Disordered" evidence="2">
    <location>
        <begin position="1203"/>
        <end position="1299"/>
    </location>
</feature>
<feature type="compositionally biased region" description="Basic and acidic residues" evidence="2">
    <location>
        <begin position="595"/>
        <end position="613"/>
    </location>
</feature>